<dbReference type="EC" id="6.1.1.9" evidence="13"/>
<dbReference type="InterPro" id="IPR002300">
    <property type="entry name" value="aa-tRNA-synth_Ia"/>
</dbReference>
<dbReference type="InterPro" id="IPR010978">
    <property type="entry name" value="tRNA-bd_arm"/>
</dbReference>
<feature type="domain" description="Methionyl/Valyl/Leucyl/Isoleucyl-tRNA synthetase anticodon-binding" evidence="15">
    <location>
        <begin position="674"/>
        <end position="826"/>
    </location>
</feature>
<evidence type="ECO:0000256" key="6">
    <source>
        <dbReference type="ARBA" id="ARBA00022840"/>
    </source>
</evidence>
<evidence type="ECO:0000259" key="14">
    <source>
        <dbReference type="Pfam" id="PF00133"/>
    </source>
</evidence>
<evidence type="ECO:0000256" key="12">
    <source>
        <dbReference type="ARBA" id="ARBA00060830"/>
    </source>
</evidence>
<comment type="domain">
    <text evidence="13">The C-terminal coiled-coil domain is crucial for aminoacylation activity.</text>
</comment>
<dbReference type="Pfam" id="PF00133">
    <property type="entry name" value="tRNA-synt_1"/>
    <property type="match status" value="1"/>
</dbReference>
<dbReference type="Gene3D" id="1.10.730.10">
    <property type="entry name" value="Isoleucyl-tRNA Synthetase, Domain 1"/>
    <property type="match status" value="1"/>
</dbReference>
<gene>
    <name evidence="13" type="primary">valS</name>
    <name evidence="17" type="ORF">SAMN04488136_11471</name>
</gene>
<dbReference type="GO" id="GO:0006438">
    <property type="term" value="P:valyl-tRNA aminoacylation"/>
    <property type="evidence" value="ECO:0007669"/>
    <property type="project" value="UniProtKB-UniRule"/>
</dbReference>
<dbReference type="AlphaFoldDB" id="A0A1G8BVG3"/>
<evidence type="ECO:0000256" key="10">
    <source>
        <dbReference type="ARBA" id="ARBA00047552"/>
    </source>
</evidence>
<comment type="domain">
    <text evidence="13">ValRS has two distinct active sites: one for aminoacylation and one for editing. The misactivated threonine is translocated from the active site to the editing site.</text>
</comment>
<organism evidence="17 18">
    <name type="scientific">Vibrio xiamenensis</name>
    <dbReference type="NCBI Taxonomy" id="861298"/>
    <lineage>
        <taxon>Bacteria</taxon>
        <taxon>Pseudomonadati</taxon>
        <taxon>Pseudomonadota</taxon>
        <taxon>Gammaproteobacteria</taxon>
        <taxon>Vibrionales</taxon>
        <taxon>Vibrionaceae</taxon>
        <taxon>Vibrio</taxon>
    </lineage>
</organism>
<dbReference type="NCBIfam" id="TIGR00422">
    <property type="entry name" value="valS"/>
    <property type="match status" value="1"/>
</dbReference>
<feature type="domain" description="Aminoacyl-tRNA synthetase class Ia" evidence="14">
    <location>
        <begin position="14"/>
        <end position="631"/>
    </location>
</feature>
<dbReference type="Gene3D" id="3.40.50.620">
    <property type="entry name" value="HUPs"/>
    <property type="match status" value="2"/>
</dbReference>
<evidence type="ECO:0000256" key="1">
    <source>
        <dbReference type="ARBA" id="ARBA00004496"/>
    </source>
</evidence>
<feature type="domain" description="Valyl-tRNA synthetase tRNA-binding arm" evidence="16">
    <location>
        <begin position="887"/>
        <end position="945"/>
    </location>
</feature>
<keyword evidence="3 13" id="KW-0963">Cytoplasm</keyword>
<evidence type="ECO:0000256" key="5">
    <source>
        <dbReference type="ARBA" id="ARBA00022741"/>
    </source>
</evidence>
<dbReference type="InterPro" id="IPR033705">
    <property type="entry name" value="Anticodon_Ia_Val"/>
</dbReference>
<dbReference type="GO" id="GO:0004832">
    <property type="term" value="F:valine-tRNA ligase activity"/>
    <property type="evidence" value="ECO:0007669"/>
    <property type="project" value="UniProtKB-UniRule"/>
</dbReference>
<evidence type="ECO:0000256" key="11">
    <source>
        <dbReference type="ARBA" id="ARBA00055630"/>
    </source>
</evidence>
<dbReference type="Proteomes" id="UP000198854">
    <property type="component" value="Unassembled WGS sequence"/>
</dbReference>
<keyword evidence="4 13" id="KW-0436">Ligase</keyword>
<dbReference type="Gene3D" id="1.10.287.380">
    <property type="entry name" value="Valyl-tRNA synthetase, C-terminal domain"/>
    <property type="match status" value="1"/>
</dbReference>
<dbReference type="SUPFAM" id="SSF46589">
    <property type="entry name" value="tRNA-binding arm"/>
    <property type="match status" value="1"/>
</dbReference>
<dbReference type="InterPro" id="IPR009008">
    <property type="entry name" value="Val/Leu/Ile-tRNA-synth_edit"/>
</dbReference>
<evidence type="ECO:0000256" key="4">
    <source>
        <dbReference type="ARBA" id="ARBA00022598"/>
    </source>
</evidence>
<feature type="short sequence motif" description="'KMSKS' region" evidence="13">
    <location>
        <begin position="554"/>
        <end position="558"/>
    </location>
</feature>
<dbReference type="GO" id="GO:0002161">
    <property type="term" value="F:aminoacyl-tRNA deacylase activity"/>
    <property type="evidence" value="ECO:0007669"/>
    <property type="project" value="InterPro"/>
</dbReference>
<keyword evidence="8 13" id="KW-0175">Coiled coil</keyword>
<feature type="short sequence motif" description="'HIGH' region" evidence="13">
    <location>
        <begin position="42"/>
        <end position="52"/>
    </location>
</feature>
<reference evidence="17 18" key="1">
    <citation type="submission" date="2016-10" db="EMBL/GenBank/DDBJ databases">
        <authorList>
            <person name="de Groot N.N."/>
        </authorList>
    </citation>
    <scope>NUCLEOTIDE SEQUENCE [LARGE SCALE GENOMIC DNA]</scope>
    <source>
        <strain evidence="17 18">CGMCC 1.10228</strain>
    </source>
</reference>
<keyword evidence="6 13" id="KW-0067">ATP-binding</keyword>
<proteinExistence type="inferred from homology"/>
<dbReference type="SUPFAM" id="SSF50677">
    <property type="entry name" value="ValRS/IleRS/LeuRS editing domain"/>
    <property type="match status" value="1"/>
</dbReference>
<dbReference type="EMBL" id="FNDD01000014">
    <property type="protein sequence ID" value="SDH37217.1"/>
    <property type="molecule type" value="Genomic_DNA"/>
</dbReference>
<comment type="catalytic activity">
    <reaction evidence="10 13">
        <text>tRNA(Val) + L-valine + ATP = L-valyl-tRNA(Val) + AMP + diphosphate</text>
        <dbReference type="Rhea" id="RHEA:10704"/>
        <dbReference type="Rhea" id="RHEA-COMP:9672"/>
        <dbReference type="Rhea" id="RHEA-COMP:9708"/>
        <dbReference type="ChEBI" id="CHEBI:30616"/>
        <dbReference type="ChEBI" id="CHEBI:33019"/>
        <dbReference type="ChEBI" id="CHEBI:57762"/>
        <dbReference type="ChEBI" id="CHEBI:78442"/>
        <dbReference type="ChEBI" id="CHEBI:78537"/>
        <dbReference type="ChEBI" id="CHEBI:456215"/>
        <dbReference type="EC" id="6.1.1.9"/>
    </reaction>
</comment>
<protein>
    <recommendedName>
        <fullName evidence="13">Valine--tRNA ligase</fullName>
        <ecNumber evidence="13">6.1.1.9</ecNumber>
    </recommendedName>
    <alternativeName>
        <fullName evidence="13">Valyl-tRNA synthetase</fullName>
        <shortName evidence="13">ValRS</shortName>
    </alternativeName>
</protein>
<dbReference type="InterPro" id="IPR019499">
    <property type="entry name" value="Val-tRNA_synth_tRNA-bd"/>
</dbReference>
<dbReference type="PANTHER" id="PTHR11946:SF93">
    <property type="entry name" value="VALINE--TRNA LIGASE, CHLOROPLASTIC_MITOCHONDRIAL 2"/>
    <property type="match status" value="1"/>
</dbReference>
<evidence type="ECO:0000256" key="7">
    <source>
        <dbReference type="ARBA" id="ARBA00022917"/>
    </source>
</evidence>
<dbReference type="FunFam" id="3.40.50.620:FF:000146">
    <property type="entry name" value="Valine--tRNA ligase"/>
    <property type="match status" value="1"/>
</dbReference>
<dbReference type="FunFam" id="1.10.730.10:FF:000007">
    <property type="entry name" value="Valine--tRNA ligase"/>
    <property type="match status" value="1"/>
</dbReference>
<dbReference type="Gene3D" id="3.90.740.10">
    <property type="entry name" value="Valyl/Leucyl/Isoleucyl-tRNA synthetase, editing domain"/>
    <property type="match status" value="2"/>
</dbReference>
<name>A0A1G8BVG3_9VIBR</name>
<dbReference type="FunFam" id="3.90.740.10:FF:000004">
    <property type="entry name" value="Valine--tRNA ligase"/>
    <property type="match status" value="1"/>
</dbReference>
<accession>A0A1G8BVG3</accession>
<comment type="function">
    <text evidence="11 13">Catalyzes the attachment of valine to tRNA(Val). As ValRS can inadvertently accommodate and process structurally similar amino acids such as threonine, to avoid such errors, it has a 'posttransfer' editing activity that hydrolyzes mischarged Thr-tRNA(Val) in a tRNA-dependent manner.</text>
</comment>
<dbReference type="OrthoDB" id="9810365at2"/>
<dbReference type="SUPFAM" id="SSF52374">
    <property type="entry name" value="Nucleotidylyl transferase"/>
    <property type="match status" value="1"/>
</dbReference>
<comment type="subcellular location">
    <subcellularLocation>
        <location evidence="1 13">Cytoplasm</location>
    </subcellularLocation>
</comment>
<dbReference type="FunFam" id="3.90.740.10:FF:000003">
    <property type="entry name" value="Valine--tRNA ligase"/>
    <property type="match status" value="1"/>
</dbReference>
<evidence type="ECO:0000256" key="2">
    <source>
        <dbReference type="ARBA" id="ARBA00011245"/>
    </source>
</evidence>
<dbReference type="InterPro" id="IPR009080">
    <property type="entry name" value="tRNAsynth_Ia_anticodon-bd"/>
</dbReference>
<dbReference type="InterPro" id="IPR002303">
    <property type="entry name" value="Valyl-tRNA_ligase"/>
</dbReference>
<dbReference type="STRING" id="861298.SAMN04488136_11471"/>
<evidence type="ECO:0000259" key="16">
    <source>
        <dbReference type="Pfam" id="PF10458"/>
    </source>
</evidence>
<dbReference type="FunFam" id="1.10.287.380:FF:000001">
    <property type="entry name" value="Valine--tRNA ligase"/>
    <property type="match status" value="1"/>
</dbReference>
<dbReference type="InterPro" id="IPR001412">
    <property type="entry name" value="aa-tRNA-synth_I_CS"/>
</dbReference>
<dbReference type="Pfam" id="PF08264">
    <property type="entry name" value="Anticodon_1"/>
    <property type="match status" value="1"/>
</dbReference>
<keyword evidence="9 13" id="KW-0030">Aminoacyl-tRNA synthetase</keyword>
<feature type="coiled-coil region" evidence="13">
    <location>
        <begin position="890"/>
        <end position="952"/>
    </location>
</feature>
<evidence type="ECO:0000259" key="15">
    <source>
        <dbReference type="Pfam" id="PF08264"/>
    </source>
</evidence>
<dbReference type="PROSITE" id="PS00178">
    <property type="entry name" value="AA_TRNA_LIGASE_I"/>
    <property type="match status" value="1"/>
</dbReference>
<keyword evidence="7 13" id="KW-0648">Protein biosynthesis</keyword>
<evidence type="ECO:0000256" key="8">
    <source>
        <dbReference type="ARBA" id="ARBA00023054"/>
    </source>
</evidence>
<feature type="binding site" evidence="13">
    <location>
        <position position="557"/>
    </location>
    <ligand>
        <name>ATP</name>
        <dbReference type="ChEBI" id="CHEBI:30616"/>
    </ligand>
</feature>
<keyword evidence="18" id="KW-1185">Reference proteome</keyword>
<evidence type="ECO:0000313" key="18">
    <source>
        <dbReference type="Proteomes" id="UP000198854"/>
    </source>
</evidence>
<keyword evidence="5 13" id="KW-0547">Nucleotide-binding</keyword>
<comment type="similarity">
    <text evidence="12 13">Belongs to the class-I aminoacyl-tRNA synthetase family. ValS type 1 subfamily.</text>
</comment>
<sequence>MEKTYNPTSIEQALYQAWEEKGYFKPHGDTTKQSFSIMIPPPNVTGSLHMGHAFQDTIMDTLIRCERMKGKNTLWQVGTDHAGIATQMVVERKIAAEEEKTKHDYGRDAFIDKIWEWKGQSGGTITKQLRRLGASVDWDRERFTMDEGFSNAVQEVFVRLYEEDLIYRGKRLVNWDPKLHTAISDLEVENKDKKGHMWHFRYPLADGAKTAEGKDYIVVATTRPETVLGDTGVAVNPEDPRYKDLIGKEIILPLVDRRIPIVGDEHADMEKGTGCVKITPAHDFNDYEVGKRHQLPMINILTFDANIRAEAEVFTTNGEPSDAYPADIPAQYQGLERFAARKAVVAEFEQLGLLEEIKDHDLTVPYGDRGGVVIEPMLTDQWYVRAAPLAQVATKAVEDGEIQFVPKQYENMYFSWMRDIQDWCISRQLWWGHRIPAWYDNQGNVYVGRSEDEVRSNNNLESVIELRQDDDVLDTWFSSALWTFGTQGWPEQTPDLKAFHPSDVLVTGFDIIFFWVARMIMMTMHFIKDENGKPQVPFKTVYVTGLIRDENGDKMSKSKGNVLDPIDMIDGIDLESLVEKRTGNMMQPQLAAKIEKNTRKTFENGIEAYGTDALRFTLAAMASTGRDINWDMKRLEGYRNFCNKLWNASRYVLMNTEEQDCGFNGGDIEYSLADKWIESQFELAAKEFNGHIDNFRLDMAANTIYEFIWNQFCDWYLELTKPVLWKGNEAAQRGTRRTLITVLEKTLRLAHPVIPYITETIWQSIKPLVDGVEGDTIMLQALPQYDEANFHQEALDDIEWVKSFITSIRNLRAEYDINPGKPLEVMLKAASETDAARVSANEQVLVSLAKLESIRVLKDGEETPACATALVAKSELMIPMAGIIDKDAELARLDGEVKKTLGEIKRLEGKLGNEGFVAKAPEAVVAKEREKLEGYKETLAKLEEQKVTIAAL</sequence>
<dbReference type="InterPro" id="IPR037118">
    <property type="entry name" value="Val-tRNA_synth_C_sf"/>
</dbReference>
<evidence type="ECO:0000256" key="9">
    <source>
        <dbReference type="ARBA" id="ARBA00023146"/>
    </source>
</evidence>
<dbReference type="InterPro" id="IPR013155">
    <property type="entry name" value="M/V/L/I-tRNA-synth_anticd-bd"/>
</dbReference>
<dbReference type="CDD" id="cd00817">
    <property type="entry name" value="ValRS_core"/>
    <property type="match status" value="1"/>
</dbReference>
<dbReference type="HAMAP" id="MF_02004">
    <property type="entry name" value="Val_tRNA_synth_type1"/>
    <property type="match status" value="1"/>
</dbReference>
<dbReference type="RefSeq" id="WP_093274501.1">
    <property type="nucleotide sequence ID" value="NZ_FNDD01000014.1"/>
</dbReference>
<dbReference type="PANTHER" id="PTHR11946">
    <property type="entry name" value="VALYL-TRNA SYNTHETASES"/>
    <property type="match status" value="1"/>
</dbReference>
<dbReference type="Pfam" id="PF10458">
    <property type="entry name" value="Val_tRNA-synt_C"/>
    <property type="match status" value="1"/>
</dbReference>
<dbReference type="NCBIfam" id="NF004349">
    <property type="entry name" value="PRK05729.1"/>
    <property type="match status" value="1"/>
</dbReference>
<comment type="subunit">
    <text evidence="2 13">Monomer.</text>
</comment>
<dbReference type="SUPFAM" id="SSF47323">
    <property type="entry name" value="Anticodon-binding domain of a subclass of class I aminoacyl-tRNA synthetases"/>
    <property type="match status" value="1"/>
</dbReference>
<evidence type="ECO:0000256" key="13">
    <source>
        <dbReference type="HAMAP-Rule" id="MF_02004"/>
    </source>
</evidence>
<dbReference type="GO" id="GO:0005524">
    <property type="term" value="F:ATP binding"/>
    <property type="evidence" value="ECO:0007669"/>
    <property type="project" value="UniProtKB-UniRule"/>
</dbReference>
<dbReference type="FunFam" id="3.40.50.620:FF:000032">
    <property type="entry name" value="Valine--tRNA ligase"/>
    <property type="match status" value="1"/>
</dbReference>
<evidence type="ECO:0000313" key="17">
    <source>
        <dbReference type="EMBL" id="SDH37217.1"/>
    </source>
</evidence>
<dbReference type="GO" id="GO:0005829">
    <property type="term" value="C:cytosol"/>
    <property type="evidence" value="ECO:0007669"/>
    <property type="project" value="TreeGrafter"/>
</dbReference>
<dbReference type="PRINTS" id="PR00986">
    <property type="entry name" value="TRNASYNTHVAL"/>
</dbReference>
<dbReference type="InterPro" id="IPR014729">
    <property type="entry name" value="Rossmann-like_a/b/a_fold"/>
</dbReference>
<dbReference type="CDD" id="cd07962">
    <property type="entry name" value="Anticodon_Ia_Val"/>
    <property type="match status" value="1"/>
</dbReference>
<evidence type="ECO:0000256" key="3">
    <source>
        <dbReference type="ARBA" id="ARBA00022490"/>
    </source>
</evidence>